<accession>A0A085MD55</accession>
<keyword evidence="9" id="KW-1185">Reference proteome</keyword>
<dbReference type="PROSITE" id="PS51450">
    <property type="entry name" value="LRR"/>
    <property type="match status" value="1"/>
</dbReference>
<feature type="non-terminal residue" evidence="8">
    <location>
        <position position="1"/>
    </location>
</feature>
<evidence type="ECO:0000256" key="7">
    <source>
        <dbReference type="SAM" id="SignalP"/>
    </source>
</evidence>
<name>A0A085MD55_9BILA</name>
<comment type="subcellular location">
    <subcellularLocation>
        <location evidence="1">Nucleus</location>
    </subcellularLocation>
</comment>
<dbReference type="Pfam" id="PF14580">
    <property type="entry name" value="LRR_9"/>
    <property type="match status" value="1"/>
</dbReference>
<dbReference type="AlphaFoldDB" id="A0A085MD55"/>
<evidence type="ECO:0000313" key="9">
    <source>
        <dbReference type="Proteomes" id="UP000030764"/>
    </source>
</evidence>
<dbReference type="Gene3D" id="3.80.10.10">
    <property type="entry name" value="Ribonuclease Inhibitor"/>
    <property type="match status" value="1"/>
</dbReference>
<sequence length="481" mass="54637">LRRVTNCFFCRTLLTFFVFCFPPDEPLLLHFQTVEPIYSRIPVSVRRWCMSSSDGFVSKDIDVRRCRFPHCIVWTPIPILTWFLPFVGHVGIALSSGIIHDFAGSYFVSEDDMAFSEPYRYIQCQLSKVNGKEQCWDEGVKHASEVYRGRSHNLVLDNCHSHVCLALNRMAYNHSTSWSPIVLCLWMFFKGRYVRAYANKGLLSSFDFLKKKLVKCRLLRMLLSFPQMALLLSAVRLIGIADLLDEQAMVKLTSQLIENALQYINACRDRELVLRGYKIPVIENLGATHDQFDTIDFTNNDLKRIENFPTLRRVKSLFFTNNRISGLDSSVAESLPNLKTLVLTNNVFEELGDLEPLASFPKLEYLSLMGNPVTHKPMYRLFVIFTVPQVRVLDYKRVRAAGEGAAAIKEQIVKSAPPANIPEVVNGQELRTASEIRSIKEAINKAKTIEEVNRLKAALEAGVLPDAPMEVVSEDASLTCN</sequence>
<dbReference type="InterPro" id="IPR008496">
    <property type="entry name" value="TMEM222/RTE1"/>
</dbReference>
<protein>
    <recommendedName>
        <fullName evidence="6">Probable U2 small nuclear ribonucleoprotein A'</fullName>
    </recommendedName>
</protein>
<dbReference type="InterPro" id="IPR044640">
    <property type="entry name" value="RU2A"/>
</dbReference>
<dbReference type="PANTHER" id="PTHR10552:SF6">
    <property type="entry name" value="U2 SMALL NUCLEAR RIBONUCLEOPROTEIN A"/>
    <property type="match status" value="1"/>
</dbReference>
<dbReference type="InterPro" id="IPR001611">
    <property type="entry name" value="Leu-rich_rpt"/>
</dbReference>
<keyword evidence="7" id="KW-0732">Signal</keyword>
<evidence type="ECO:0000256" key="2">
    <source>
        <dbReference type="ARBA" id="ARBA00022614"/>
    </source>
</evidence>
<evidence type="ECO:0000256" key="4">
    <source>
        <dbReference type="ARBA" id="ARBA00023242"/>
    </source>
</evidence>
<dbReference type="Proteomes" id="UP000030764">
    <property type="component" value="Unassembled WGS sequence"/>
</dbReference>
<evidence type="ECO:0000256" key="3">
    <source>
        <dbReference type="ARBA" id="ARBA00022737"/>
    </source>
</evidence>
<comment type="similarity">
    <text evidence="5">Belongs to the U2 small nuclear ribonucleoprotein A family.</text>
</comment>
<dbReference type="GO" id="GO:0000398">
    <property type="term" value="P:mRNA splicing, via spliceosome"/>
    <property type="evidence" value="ECO:0007669"/>
    <property type="project" value="InterPro"/>
</dbReference>
<dbReference type="SUPFAM" id="SSF52058">
    <property type="entry name" value="L domain-like"/>
    <property type="match status" value="1"/>
</dbReference>
<proteinExistence type="inferred from homology"/>
<evidence type="ECO:0000256" key="5">
    <source>
        <dbReference type="ARBA" id="ARBA00024196"/>
    </source>
</evidence>
<keyword evidence="4" id="KW-0539">Nucleus</keyword>
<keyword evidence="2" id="KW-0433">Leucine-rich repeat</keyword>
<dbReference type="PANTHER" id="PTHR10552">
    <property type="entry name" value="U2 SMALL NUCLEAR RIBONUCLEOPROTEIN A"/>
    <property type="match status" value="1"/>
</dbReference>
<feature type="signal peptide" evidence="7">
    <location>
        <begin position="1"/>
        <end position="20"/>
    </location>
</feature>
<dbReference type="Pfam" id="PF05608">
    <property type="entry name" value="RTE1"/>
    <property type="match status" value="1"/>
</dbReference>
<dbReference type="InterPro" id="IPR032675">
    <property type="entry name" value="LRR_dom_sf"/>
</dbReference>
<gene>
    <name evidence="8" type="ORF">M513_04069</name>
</gene>
<evidence type="ECO:0000313" key="8">
    <source>
        <dbReference type="EMBL" id="KFD55151.1"/>
    </source>
</evidence>
<evidence type="ECO:0000256" key="1">
    <source>
        <dbReference type="ARBA" id="ARBA00004123"/>
    </source>
</evidence>
<dbReference type="GO" id="GO:0005686">
    <property type="term" value="C:U2 snRNP"/>
    <property type="evidence" value="ECO:0007669"/>
    <property type="project" value="TreeGrafter"/>
</dbReference>
<keyword evidence="3" id="KW-0677">Repeat</keyword>
<dbReference type="FunFam" id="3.80.10.10:FF:000026">
    <property type="entry name" value="U2 small nuclear ribonucleoprotein A"/>
    <property type="match status" value="1"/>
</dbReference>
<organism evidence="8 9">
    <name type="scientific">Trichuris suis</name>
    <name type="common">pig whipworm</name>
    <dbReference type="NCBI Taxonomy" id="68888"/>
    <lineage>
        <taxon>Eukaryota</taxon>
        <taxon>Metazoa</taxon>
        <taxon>Ecdysozoa</taxon>
        <taxon>Nematoda</taxon>
        <taxon>Enoplea</taxon>
        <taxon>Dorylaimia</taxon>
        <taxon>Trichinellida</taxon>
        <taxon>Trichuridae</taxon>
        <taxon>Trichuris</taxon>
    </lineage>
</organism>
<dbReference type="EMBL" id="KL363202">
    <property type="protein sequence ID" value="KFD55151.1"/>
    <property type="molecule type" value="Genomic_DNA"/>
</dbReference>
<reference evidence="8 9" key="1">
    <citation type="journal article" date="2014" name="Nat. Genet.">
        <title>Genome and transcriptome of the porcine whipworm Trichuris suis.</title>
        <authorList>
            <person name="Jex A.R."/>
            <person name="Nejsum P."/>
            <person name="Schwarz E.M."/>
            <person name="Hu L."/>
            <person name="Young N.D."/>
            <person name="Hall R.S."/>
            <person name="Korhonen P.K."/>
            <person name="Liao S."/>
            <person name="Thamsborg S."/>
            <person name="Xia J."/>
            <person name="Xu P."/>
            <person name="Wang S."/>
            <person name="Scheerlinck J.P."/>
            <person name="Hofmann A."/>
            <person name="Sternberg P.W."/>
            <person name="Wang J."/>
            <person name="Gasser R.B."/>
        </authorList>
    </citation>
    <scope>NUCLEOTIDE SEQUENCE [LARGE SCALE GENOMIC DNA]</scope>
    <source>
        <strain evidence="8">DCEP-RM93M</strain>
    </source>
</reference>
<dbReference type="GO" id="GO:0030620">
    <property type="term" value="F:U2 snRNA binding"/>
    <property type="evidence" value="ECO:0007669"/>
    <property type="project" value="InterPro"/>
</dbReference>
<evidence type="ECO:0000256" key="6">
    <source>
        <dbReference type="ARBA" id="ARBA00069881"/>
    </source>
</evidence>
<feature type="chain" id="PRO_5001795149" description="Probable U2 small nuclear ribonucleoprotein A'" evidence="7">
    <location>
        <begin position="21"/>
        <end position="481"/>
    </location>
</feature>